<evidence type="ECO:0000256" key="9">
    <source>
        <dbReference type="ARBA" id="ARBA00023295"/>
    </source>
</evidence>
<comment type="catalytic activity">
    <reaction evidence="12 14">
        <text>hydrolysis of (1-&gt;4)-alpha-D-glucosidic linkage in 4-alpha-D-[(1-&gt;4)-alpha-D-glucanosyl]n trehalose to yield trehalose and (1-&gt;4)-alpha-D-glucan.</text>
        <dbReference type="EC" id="3.2.1.141"/>
    </reaction>
</comment>
<accession>A0ABQ1P0S9</accession>
<comment type="subcellular location">
    <subcellularLocation>
        <location evidence="1">Cytoplasm</location>
    </subcellularLocation>
</comment>
<keyword evidence="8" id="KW-0119">Carbohydrate metabolism</keyword>
<feature type="domain" description="Glycosyl hydrolase family 13 catalytic" evidence="15">
    <location>
        <begin position="111"/>
        <end position="444"/>
    </location>
</feature>
<evidence type="ECO:0000256" key="3">
    <source>
        <dbReference type="ARBA" id="ARBA00008061"/>
    </source>
</evidence>
<sequence>MTRLNYQHGAMRLADGKTRFSLWAPSADSVKLLLESGASQEMRSEADGWFRLAAQCPADCGYRYLINGQTEVPDPASRFQPDGVTGFGQVIDPLGYPWSTSDWRGRPWHETVLYELHAGLLGGYQGVEQHLPDLARLGITAIELMPLGQFPGERNWGYDGVLPFAPQSSYGTPDELRHLIDRAHELNLMVFVDVVYNHFGPDGNYLNEYAAQFFREDISTPWGASIDFRRPQVRNFFCENALMWVLDYRIDGLRLDAVHAIGERDFLIELAKRVRQATPPGRHVHLVLENENNDAALLEQHFDAQWNDDGHNVLHTLLTGEAESYYSDYASEPTQKLGRCLAEGFVYQGELNRRGEPRGQPSAQLTSSAFVLFLQNHDQTGNRAMGERLTVLADERALKAATALLLLSPMIPLLFMGEEWGCLQPFLFFTDHNPALAKAVREGRRNEFSEFSSFVDPDRREAIPDPNALDTFTRSIPDWAERSLPNHEQWRNHYRHLLDLRHTLIIPRLPARQSLGCEVLAKKAVAATWQLGDRSLLHIDLNLSPDPVPVRERNGADVIFHYGLNLCGRGHSTLPAYSVVISMEFTT</sequence>
<dbReference type="CDD" id="cd02853">
    <property type="entry name" value="E_set_MTHase_like_N"/>
    <property type="match status" value="1"/>
</dbReference>
<keyword evidence="6" id="KW-0963">Cytoplasm</keyword>
<evidence type="ECO:0000256" key="12">
    <source>
        <dbReference type="ARBA" id="ARBA00034013"/>
    </source>
</evidence>
<dbReference type="Gene3D" id="2.60.40.10">
    <property type="entry name" value="Immunoglobulins"/>
    <property type="match status" value="1"/>
</dbReference>
<dbReference type="EC" id="3.2.1.141" evidence="4 13"/>
<evidence type="ECO:0000256" key="2">
    <source>
        <dbReference type="ARBA" id="ARBA00005199"/>
    </source>
</evidence>
<dbReference type="Gene3D" id="3.20.20.80">
    <property type="entry name" value="Glycosidases"/>
    <property type="match status" value="1"/>
</dbReference>
<dbReference type="InterPro" id="IPR044901">
    <property type="entry name" value="Trehalose_TreZ_E-set_sf"/>
</dbReference>
<evidence type="ECO:0000256" key="11">
    <source>
        <dbReference type="ARBA" id="ARBA00033284"/>
    </source>
</evidence>
<evidence type="ECO:0000313" key="17">
    <source>
        <dbReference type="Proteomes" id="UP000638188"/>
    </source>
</evidence>
<dbReference type="SUPFAM" id="SSF81296">
    <property type="entry name" value="E set domains"/>
    <property type="match status" value="1"/>
</dbReference>
<name>A0ABQ1P0S9_9GAMM</name>
<keyword evidence="17" id="KW-1185">Reference proteome</keyword>
<comment type="similarity">
    <text evidence="3 14">Belongs to the glycosyl hydrolase 13 family.</text>
</comment>
<dbReference type="EMBL" id="BMFF01000001">
    <property type="protein sequence ID" value="GGC86799.1"/>
    <property type="molecule type" value="Genomic_DNA"/>
</dbReference>
<dbReference type="Proteomes" id="UP000638188">
    <property type="component" value="Unassembled WGS sequence"/>
</dbReference>
<gene>
    <name evidence="16" type="ORF">GCM10007418_03230</name>
</gene>
<dbReference type="InterPro" id="IPR012768">
    <property type="entry name" value="Trehalose_TreZ"/>
</dbReference>
<dbReference type="SMART" id="SM00642">
    <property type="entry name" value="Aamy"/>
    <property type="match status" value="1"/>
</dbReference>
<dbReference type="Pfam" id="PF00128">
    <property type="entry name" value="Alpha-amylase"/>
    <property type="match status" value="1"/>
</dbReference>
<dbReference type="InterPro" id="IPR017853">
    <property type="entry name" value="GH"/>
</dbReference>
<evidence type="ECO:0000256" key="6">
    <source>
        <dbReference type="ARBA" id="ARBA00022490"/>
    </source>
</evidence>
<organism evidence="16 17">
    <name type="scientific">Halopseudomonas salina</name>
    <dbReference type="NCBI Taxonomy" id="1323744"/>
    <lineage>
        <taxon>Bacteria</taxon>
        <taxon>Pseudomonadati</taxon>
        <taxon>Pseudomonadota</taxon>
        <taxon>Gammaproteobacteria</taxon>
        <taxon>Pseudomonadales</taxon>
        <taxon>Pseudomonadaceae</taxon>
        <taxon>Halopseudomonas</taxon>
    </lineage>
</organism>
<evidence type="ECO:0000313" key="16">
    <source>
        <dbReference type="EMBL" id="GGC86799.1"/>
    </source>
</evidence>
<evidence type="ECO:0000256" key="13">
    <source>
        <dbReference type="NCBIfam" id="TIGR02402"/>
    </source>
</evidence>
<evidence type="ECO:0000256" key="14">
    <source>
        <dbReference type="PIRNR" id="PIRNR006337"/>
    </source>
</evidence>
<keyword evidence="7 14" id="KW-0378">Hydrolase</keyword>
<proteinExistence type="inferred from homology"/>
<dbReference type="InterPro" id="IPR014756">
    <property type="entry name" value="Ig_E-set"/>
</dbReference>
<dbReference type="SUPFAM" id="SSF51445">
    <property type="entry name" value="(Trans)glycosidases"/>
    <property type="match status" value="1"/>
</dbReference>
<evidence type="ECO:0000256" key="10">
    <source>
        <dbReference type="ARBA" id="ARBA00032057"/>
    </source>
</evidence>
<dbReference type="CDD" id="cd11325">
    <property type="entry name" value="AmyAc_GTHase"/>
    <property type="match status" value="1"/>
</dbReference>
<dbReference type="InterPro" id="IPR022567">
    <property type="entry name" value="DUF3459"/>
</dbReference>
<evidence type="ECO:0000256" key="5">
    <source>
        <dbReference type="ARBA" id="ARBA00015938"/>
    </source>
</evidence>
<evidence type="ECO:0000259" key="15">
    <source>
        <dbReference type="SMART" id="SM00642"/>
    </source>
</evidence>
<dbReference type="PIRSF" id="PIRSF006337">
    <property type="entry name" value="Trehalose_TreZ"/>
    <property type="match status" value="1"/>
</dbReference>
<dbReference type="PANTHER" id="PTHR43651">
    <property type="entry name" value="1,4-ALPHA-GLUCAN-BRANCHING ENZYME"/>
    <property type="match status" value="1"/>
</dbReference>
<evidence type="ECO:0000256" key="8">
    <source>
        <dbReference type="ARBA" id="ARBA00023277"/>
    </source>
</evidence>
<dbReference type="PANTHER" id="PTHR43651:SF11">
    <property type="entry name" value="MALTO-OLIGOSYLTREHALOSE TREHALOHYDROLASE"/>
    <property type="match status" value="1"/>
</dbReference>
<dbReference type="RefSeq" id="WP_150277582.1">
    <property type="nucleotide sequence ID" value="NZ_BMFF01000001.1"/>
</dbReference>
<dbReference type="Gene3D" id="1.10.10.760">
    <property type="entry name" value="E-set domains of sugar-utilizing enzymes"/>
    <property type="match status" value="1"/>
</dbReference>
<comment type="caution">
    <text evidence="16">The sequence shown here is derived from an EMBL/GenBank/DDBJ whole genome shotgun (WGS) entry which is preliminary data.</text>
</comment>
<dbReference type="NCBIfam" id="TIGR02402">
    <property type="entry name" value="trehalose_TreZ"/>
    <property type="match status" value="1"/>
</dbReference>
<protein>
    <recommendedName>
        <fullName evidence="5 13">Malto-oligosyltrehalose trehalohydrolase</fullName>
        <shortName evidence="14">MTHase</shortName>
        <ecNumber evidence="4 13">3.2.1.141</ecNumber>
    </recommendedName>
    <alternativeName>
        <fullName evidence="11 14">4-alpha-D-((1-&gt;4)-alpha-D-glucano)trehalose trehalohydrolase</fullName>
    </alternativeName>
    <alternativeName>
        <fullName evidence="10 14">Maltooligosyl trehalose trehalohydrolase</fullName>
    </alternativeName>
</protein>
<dbReference type="InterPro" id="IPR013783">
    <property type="entry name" value="Ig-like_fold"/>
</dbReference>
<dbReference type="Pfam" id="PF11941">
    <property type="entry name" value="DUF3459"/>
    <property type="match status" value="1"/>
</dbReference>
<reference evidence="17" key="1">
    <citation type="journal article" date="2019" name="Int. J. Syst. Evol. Microbiol.">
        <title>The Global Catalogue of Microorganisms (GCM) 10K type strain sequencing project: providing services to taxonomists for standard genome sequencing and annotation.</title>
        <authorList>
            <consortium name="The Broad Institute Genomics Platform"/>
            <consortium name="The Broad Institute Genome Sequencing Center for Infectious Disease"/>
            <person name="Wu L."/>
            <person name="Ma J."/>
        </authorList>
    </citation>
    <scope>NUCLEOTIDE SEQUENCE [LARGE SCALE GENOMIC DNA]</scope>
    <source>
        <strain evidence="17">CGMCC 1.12482</strain>
    </source>
</reference>
<evidence type="ECO:0000256" key="1">
    <source>
        <dbReference type="ARBA" id="ARBA00004496"/>
    </source>
</evidence>
<evidence type="ECO:0000256" key="4">
    <source>
        <dbReference type="ARBA" id="ARBA00012268"/>
    </source>
</evidence>
<comment type="pathway">
    <text evidence="2 14">Glycan biosynthesis; trehalose biosynthesis.</text>
</comment>
<evidence type="ECO:0000256" key="7">
    <source>
        <dbReference type="ARBA" id="ARBA00022801"/>
    </source>
</evidence>
<dbReference type="InterPro" id="IPR006047">
    <property type="entry name" value="GH13_cat_dom"/>
</dbReference>
<keyword evidence="9 14" id="KW-0326">Glycosidase</keyword>